<evidence type="ECO:0008006" key="3">
    <source>
        <dbReference type="Google" id="ProtNLM"/>
    </source>
</evidence>
<accession>A0A6C0JQT1</accession>
<dbReference type="AlphaFoldDB" id="A0A6C0JQT1"/>
<dbReference type="EMBL" id="MN740430">
    <property type="protein sequence ID" value="QHU06084.1"/>
    <property type="molecule type" value="Genomic_DNA"/>
</dbReference>
<keyword evidence="1" id="KW-0472">Membrane</keyword>
<evidence type="ECO:0000256" key="1">
    <source>
        <dbReference type="SAM" id="Phobius"/>
    </source>
</evidence>
<organism evidence="2">
    <name type="scientific">viral metagenome</name>
    <dbReference type="NCBI Taxonomy" id="1070528"/>
    <lineage>
        <taxon>unclassified sequences</taxon>
        <taxon>metagenomes</taxon>
        <taxon>organismal metagenomes</taxon>
    </lineage>
</organism>
<name>A0A6C0JQT1_9ZZZZ</name>
<reference evidence="2" key="1">
    <citation type="journal article" date="2020" name="Nature">
        <title>Giant virus diversity and host interactions through global metagenomics.</title>
        <authorList>
            <person name="Schulz F."/>
            <person name="Roux S."/>
            <person name="Paez-Espino D."/>
            <person name="Jungbluth S."/>
            <person name="Walsh D.A."/>
            <person name="Denef V.J."/>
            <person name="McMahon K.D."/>
            <person name="Konstantinidis K.T."/>
            <person name="Eloe-Fadrosh E.A."/>
            <person name="Kyrpides N.C."/>
            <person name="Woyke T."/>
        </authorList>
    </citation>
    <scope>NUCLEOTIDE SEQUENCE</scope>
    <source>
        <strain evidence="2">GVMAG-M-3300027747-57</strain>
    </source>
</reference>
<evidence type="ECO:0000313" key="2">
    <source>
        <dbReference type="EMBL" id="QHU06084.1"/>
    </source>
</evidence>
<keyword evidence="1" id="KW-0812">Transmembrane</keyword>
<proteinExistence type="predicted"/>
<keyword evidence="1" id="KW-1133">Transmembrane helix</keyword>
<protein>
    <recommendedName>
        <fullName evidence="3">Nucleotide-diphospho-sugar transferase domain-containing protein</fullName>
    </recommendedName>
</protein>
<sequence length="346" mass="40205">MFDSKNVFKYLIGAAVIITGSYLATQYKKSLDPNDEYDLIKKYLLNESPLYGYNRPKIWIHSKYEVNSRKWKSFYSRNSTDLNQPYIHLTIKTIINHCGSHFNICLIDDESFSKLIPSWDVNLTTMSEPMKSHFRQLGLAQLIYYYGGMVVPDSFCCIKNLDDFYKEGVSGNRPFFCEANNRTVDTMNQKRRYLFLPDMYFMGALKNDSYVLELVEYLKKICRDPHFSSHVDFKGSISNWLLDSHKNQRVNLVGGEVIGVKTADRKPILLDNLMEEEFLNVHDSLVGIYIPEDEILIRPKFQWFAVLPSEQILQTKCIISKYLAASIADSVNEYYKKSEIRSVVSL</sequence>
<feature type="transmembrane region" description="Helical" evidence="1">
    <location>
        <begin position="7"/>
        <end position="24"/>
    </location>
</feature>